<reference evidence="1 2" key="1">
    <citation type="journal article" date="2024" name="BMC Genomics">
        <title>De novo assembly and annotation of Popillia japonica's genome with initial clues to its potential as an invasive pest.</title>
        <authorList>
            <person name="Cucini C."/>
            <person name="Boschi S."/>
            <person name="Funari R."/>
            <person name="Cardaioli E."/>
            <person name="Iannotti N."/>
            <person name="Marturano G."/>
            <person name="Paoli F."/>
            <person name="Bruttini M."/>
            <person name="Carapelli A."/>
            <person name="Frati F."/>
            <person name="Nardi F."/>
        </authorList>
    </citation>
    <scope>NUCLEOTIDE SEQUENCE [LARGE SCALE GENOMIC DNA]</scope>
    <source>
        <strain evidence="1">DMR45628</strain>
    </source>
</reference>
<dbReference type="PANTHER" id="PTHR11439:SF463">
    <property type="entry name" value="REVERSE TRANSCRIPTASE TY1_COPIA-TYPE DOMAIN-CONTAINING PROTEIN"/>
    <property type="match status" value="1"/>
</dbReference>
<keyword evidence="2" id="KW-1185">Reference proteome</keyword>
<evidence type="ECO:0000313" key="2">
    <source>
        <dbReference type="Proteomes" id="UP001458880"/>
    </source>
</evidence>
<accession>A0AAW1N065</accession>
<gene>
    <name evidence="1" type="ORF">QE152_g4607</name>
</gene>
<name>A0AAW1N065_POPJA</name>
<dbReference type="EMBL" id="JASPKY010000024">
    <property type="protein sequence ID" value="KAK9751934.1"/>
    <property type="molecule type" value="Genomic_DNA"/>
</dbReference>
<protein>
    <submittedName>
        <fullName evidence="1">Uncharacterized protein</fullName>
    </submittedName>
</protein>
<evidence type="ECO:0000313" key="1">
    <source>
        <dbReference type="EMBL" id="KAK9751934.1"/>
    </source>
</evidence>
<organism evidence="1 2">
    <name type="scientific">Popillia japonica</name>
    <name type="common">Japanese beetle</name>
    <dbReference type="NCBI Taxonomy" id="7064"/>
    <lineage>
        <taxon>Eukaryota</taxon>
        <taxon>Metazoa</taxon>
        <taxon>Ecdysozoa</taxon>
        <taxon>Arthropoda</taxon>
        <taxon>Hexapoda</taxon>
        <taxon>Insecta</taxon>
        <taxon>Pterygota</taxon>
        <taxon>Neoptera</taxon>
        <taxon>Endopterygota</taxon>
        <taxon>Coleoptera</taxon>
        <taxon>Polyphaga</taxon>
        <taxon>Scarabaeiformia</taxon>
        <taxon>Scarabaeidae</taxon>
        <taxon>Rutelinae</taxon>
        <taxon>Popillia</taxon>
    </lineage>
</organism>
<dbReference type="PANTHER" id="PTHR11439">
    <property type="entry name" value="GAG-POL-RELATED RETROTRANSPOSON"/>
    <property type="match status" value="1"/>
</dbReference>
<dbReference type="Proteomes" id="UP001458880">
    <property type="component" value="Unassembled WGS sequence"/>
</dbReference>
<comment type="caution">
    <text evidence="1">The sequence shown here is derived from an EMBL/GenBank/DDBJ whole genome shotgun (WGS) entry which is preliminary data.</text>
</comment>
<proteinExistence type="predicted"/>
<dbReference type="AlphaFoldDB" id="A0AAW1N065"/>
<sequence>MSRPDISASVNYCSRFQSSPTEQLWKCLKQVLRYIKGTQNLELFFDRKDENVIVGYADETGLVMNLTENRQLDSFTKCLLYPQQKPNTTTVAFLSFGYLGTEAYAELRSDRTNRRL</sequence>